<organism evidence="1 2">
    <name type="scientific">Ferrimonas gelatinilytica</name>
    <dbReference type="NCBI Taxonomy" id="1255257"/>
    <lineage>
        <taxon>Bacteria</taxon>
        <taxon>Pseudomonadati</taxon>
        <taxon>Pseudomonadota</taxon>
        <taxon>Gammaproteobacteria</taxon>
        <taxon>Alteromonadales</taxon>
        <taxon>Ferrimonadaceae</taxon>
        <taxon>Ferrimonas</taxon>
    </lineage>
</organism>
<evidence type="ECO:0000313" key="1">
    <source>
        <dbReference type="EMBL" id="GAA5189563.1"/>
    </source>
</evidence>
<comment type="caution">
    <text evidence="1">The sequence shown here is derived from an EMBL/GenBank/DDBJ whole genome shotgun (WGS) entry which is preliminary data.</text>
</comment>
<accession>A0ABP9S134</accession>
<gene>
    <name evidence="1" type="ORF">GCM10025772_12230</name>
</gene>
<evidence type="ECO:0008006" key="3">
    <source>
        <dbReference type="Google" id="ProtNLM"/>
    </source>
</evidence>
<name>A0ABP9S134_9GAMM</name>
<dbReference type="Proteomes" id="UP001501600">
    <property type="component" value="Unassembled WGS sequence"/>
</dbReference>
<dbReference type="EMBL" id="BAABLF010000006">
    <property type="protein sequence ID" value="GAA5189563.1"/>
    <property type="molecule type" value="Genomic_DNA"/>
</dbReference>
<protein>
    <recommendedName>
        <fullName evidence="3">Ig-like domain-containing protein</fullName>
    </recommendedName>
</protein>
<sequence>MVSWTTNGADYCTSNDFAQGQTLSGPGSTLATAFSYPTSTVSITCYFSGTSRSDSDSIQVLSNTIGGPF</sequence>
<reference evidence="2" key="1">
    <citation type="journal article" date="2019" name="Int. J. Syst. Evol. Microbiol.">
        <title>The Global Catalogue of Microorganisms (GCM) 10K type strain sequencing project: providing services to taxonomists for standard genome sequencing and annotation.</title>
        <authorList>
            <consortium name="The Broad Institute Genomics Platform"/>
            <consortium name="The Broad Institute Genome Sequencing Center for Infectious Disease"/>
            <person name="Wu L."/>
            <person name="Ma J."/>
        </authorList>
    </citation>
    <scope>NUCLEOTIDE SEQUENCE [LARGE SCALE GENOMIC DNA]</scope>
    <source>
        <strain evidence="2">JCM 18720</strain>
    </source>
</reference>
<keyword evidence="2" id="KW-1185">Reference proteome</keyword>
<evidence type="ECO:0000313" key="2">
    <source>
        <dbReference type="Proteomes" id="UP001501600"/>
    </source>
</evidence>
<proteinExistence type="predicted"/>